<dbReference type="PANTHER" id="PTHR11081">
    <property type="entry name" value="FLAP ENDONUCLEASE FAMILY MEMBER"/>
    <property type="match status" value="1"/>
</dbReference>
<feature type="domain" description="XPG-I" evidence="3">
    <location>
        <begin position="176"/>
        <end position="249"/>
    </location>
</feature>
<dbReference type="GO" id="GO:0004518">
    <property type="term" value="F:nuclease activity"/>
    <property type="evidence" value="ECO:0007669"/>
    <property type="project" value="InterPro"/>
</dbReference>
<dbReference type="InterPro" id="IPR037314">
    <property type="entry name" value="MKT1_H3TH"/>
</dbReference>
<dbReference type="InterPro" id="IPR006085">
    <property type="entry name" value="XPG_DNA_repair_N"/>
</dbReference>
<dbReference type="AlphaFoldDB" id="A0A1M2V6X2"/>
<proteinExistence type="inferred from homology"/>
<dbReference type="EMBL" id="MNAD01001619">
    <property type="protein sequence ID" value="OJT03341.1"/>
    <property type="molecule type" value="Genomic_DNA"/>
</dbReference>
<dbReference type="OMA" id="RFYQTKV"/>
<dbReference type="Pfam" id="PF00752">
    <property type="entry name" value="XPG_N"/>
    <property type="match status" value="1"/>
</dbReference>
<keyword evidence="1" id="KW-0810">Translation regulation</keyword>
<dbReference type="Proteomes" id="UP000184267">
    <property type="component" value="Unassembled WGS sequence"/>
</dbReference>
<keyword evidence="5" id="KW-1185">Reference proteome</keyword>
<comment type="similarity">
    <text evidence="2">Belongs to the XPG/RAD2 endonuclease family.</text>
</comment>
<evidence type="ECO:0000313" key="5">
    <source>
        <dbReference type="Proteomes" id="UP000184267"/>
    </source>
</evidence>
<dbReference type="Pfam" id="PF12247">
    <property type="entry name" value="MKT1_N"/>
    <property type="match status" value="1"/>
</dbReference>
<dbReference type="InterPro" id="IPR006084">
    <property type="entry name" value="XPG/Rad2"/>
</dbReference>
<evidence type="ECO:0000256" key="2">
    <source>
        <dbReference type="ARBA" id="ARBA00024023"/>
    </source>
</evidence>
<dbReference type="InterPro" id="IPR029060">
    <property type="entry name" value="PIN-like_dom_sf"/>
</dbReference>
<dbReference type="SUPFAM" id="SSF88723">
    <property type="entry name" value="PIN domain-like"/>
    <property type="match status" value="1"/>
</dbReference>
<dbReference type="CDD" id="cd09902">
    <property type="entry name" value="H3TH_MKT1"/>
    <property type="match status" value="1"/>
</dbReference>
<gene>
    <name evidence="4" type="ORF">TRAPUB_6119</name>
</gene>
<dbReference type="Pfam" id="PF12246">
    <property type="entry name" value="MKT1_C"/>
    <property type="match status" value="1"/>
</dbReference>
<dbReference type="OrthoDB" id="17262at2759"/>
<dbReference type="SMART" id="SM00484">
    <property type="entry name" value="XPGI"/>
    <property type="match status" value="1"/>
</dbReference>
<accession>A0A1M2V6X2</accession>
<dbReference type="Gene3D" id="3.40.50.1010">
    <property type="entry name" value="5'-nuclease"/>
    <property type="match status" value="1"/>
</dbReference>
<protein>
    <recommendedName>
        <fullName evidence="3">XPG-I domain-containing protein</fullName>
    </recommendedName>
</protein>
<evidence type="ECO:0000259" key="3">
    <source>
        <dbReference type="SMART" id="SM00484"/>
    </source>
</evidence>
<dbReference type="InterPro" id="IPR006086">
    <property type="entry name" value="XPG-I_dom"/>
</dbReference>
<dbReference type="CDD" id="cd09858">
    <property type="entry name" value="PIN_MKT1"/>
    <property type="match status" value="1"/>
</dbReference>
<dbReference type="GO" id="GO:0003730">
    <property type="term" value="F:mRNA 3'-UTR binding"/>
    <property type="evidence" value="ECO:0007669"/>
    <property type="project" value="TreeGrafter"/>
</dbReference>
<evidence type="ECO:0000313" key="4">
    <source>
        <dbReference type="EMBL" id="OJT03341.1"/>
    </source>
</evidence>
<sequence>MPIKHLDSKHNLCSDWAAVGRGEREQHILQSYTFTGYLSERKHLQNQPLSVLSDSRLGIDASYYLTTLIENPPSRESLLAATGGLPLALSTRIESDLRALEKYRIKPVFVFNGLLPSRRTKQQQQQQFEQTEACKDRREAWSKYEAGQEDAATKLFEGRSNLHTWDLWKIVLRIFKHRNVEFVVAPYVAWAQLIYLQRHPKAYIHAIYGPTDTFLYPGVDKVITSVDLLSANPTFSYVSKRSITNDLGVTEDQFLDIGILLGFEHSPPFPATVHEQALKATVDMVKYYKSGYAAVSALADQPHVKAMQYPEIYARTRSMIKYSLILSSDGAVTPLPIAISTPPHGHQNHHNHHPTAGDIPSDLHEIFTHRLPDEVYFYLSRGLLGPQALIWLTTGQIIESPPLDNGETTEYRRFVKEVITDGQTGPRATTLALIMSVLHPFWQSRKVTGQFWFEQSAPQKPISHNSQQTTQLAERVAGWNVPYAVIEEELRRQNSSTIDFSLCLGATVSEKLAARTKIKATQGLDKKDEIVANVIWRFLELRGFLLNTHVHSHLARAMHTALRNARLTDKFQDPLYLFLELVRAGVMHGHLWSGRAFSGGPSFGTDDEKSCMLLVMRVLSILPLNFKAQPWSAPLSRELLVFNSFVRSLTRALRALLEVTSLNMLLRHDARRARDDLLDVNLSLPFQTEVNTGFGVLAKVYLDALTHLNGRQRVRDPNADGVREAKQMALEICEETFPGVKYPKLEVERGFRFWDVTLTAMRQLHSEGAVLRELIDQFEAAEAWLAPMRP</sequence>
<dbReference type="PANTHER" id="PTHR11081:SF32">
    <property type="entry name" value="POST-TRANSCRIPTIONAL REGULATOR MKT1"/>
    <property type="match status" value="1"/>
</dbReference>
<dbReference type="InterPro" id="IPR022040">
    <property type="entry name" value="MKT1_N"/>
</dbReference>
<organism evidence="4 5">
    <name type="scientific">Trametes pubescens</name>
    <name type="common">White-rot fungus</name>
    <dbReference type="NCBI Taxonomy" id="154538"/>
    <lineage>
        <taxon>Eukaryota</taxon>
        <taxon>Fungi</taxon>
        <taxon>Dikarya</taxon>
        <taxon>Basidiomycota</taxon>
        <taxon>Agaricomycotina</taxon>
        <taxon>Agaricomycetes</taxon>
        <taxon>Polyporales</taxon>
        <taxon>Polyporaceae</taxon>
        <taxon>Trametes</taxon>
    </lineage>
</organism>
<dbReference type="GO" id="GO:0006974">
    <property type="term" value="P:DNA damage response"/>
    <property type="evidence" value="ECO:0007669"/>
    <property type="project" value="UniProtKB-ARBA"/>
</dbReference>
<dbReference type="GO" id="GO:0006417">
    <property type="term" value="P:regulation of translation"/>
    <property type="evidence" value="ECO:0007669"/>
    <property type="project" value="UniProtKB-KW"/>
</dbReference>
<dbReference type="PRINTS" id="PR00853">
    <property type="entry name" value="XPGRADSUPER"/>
</dbReference>
<dbReference type="STRING" id="154538.A0A1M2V6X2"/>
<name>A0A1M2V6X2_TRAPU</name>
<comment type="caution">
    <text evidence="4">The sequence shown here is derived from an EMBL/GenBank/DDBJ whole genome shotgun (WGS) entry which is preliminary data.</text>
</comment>
<dbReference type="InterPro" id="IPR022039">
    <property type="entry name" value="MKT1_C"/>
</dbReference>
<reference evidence="4 5" key="1">
    <citation type="submission" date="2016-10" db="EMBL/GenBank/DDBJ databases">
        <title>Genome sequence of the basidiomycete white-rot fungus Trametes pubescens.</title>
        <authorList>
            <person name="Makela M.R."/>
            <person name="Granchi Z."/>
            <person name="Peng M."/>
            <person name="De Vries R.P."/>
            <person name="Grigoriev I."/>
            <person name="Riley R."/>
            <person name="Hilden K."/>
        </authorList>
    </citation>
    <scope>NUCLEOTIDE SEQUENCE [LARGE SCALE GENOMIC DNA]</scope>
    <source>
        <strain evidence="4 5">FBCC735</strain>
    </source>
</reference>
<evidence type="ECO:0000256" key="1">
    <source>
        <dbReference type="ARBA" id="ARBA00022845"/>
    </source>
</evidence>